<accession>A0AAE0NV55</accession>
<protein>
    <submittedName>
        <fullName evidence="2">Uncharacterized protein</fullName>
    </submittedName>
</protein>
<evidence type="ECO:0000313" key="2">
    <source>
        <dbReference type="EMBL" id="KAK3388333.1"/>
    </source>
</evidence>
<keyword evidence="3" id="KW-1185">Reference proteome</keyword>
<evidence type="ECO:0000313" key="3">
    <source>
        <dbReference type="Proteomes" id="UP001281003"/>
    </source>
</evidence>
<evidence type="ECO:0000256" key="1">
    <source>
        <dbReference type="SAM" id="MobiDB-lite"/>
    </source>
</evidence>
<feature type="region of interest" description="Disordered" evidence="1">
    <location>
        <begin position="1"/>
        <end position="26"/>
    </location>
</feature>
<comment type="caution">
    <text evidence="2">The sequence shown here is derived from an EMBL/GenBank/DDBJ whole genome shotgun (WGS) entry which is preliminary data.</text>
</comment>
<reference evidence="2" key="1">
    <citation type="journal article" date="2023" name="Mol. Phylogenet. Evol.">
        <title>Genome-scale phylogeny and comparative genomics of the fungal order Sordariales.</title>
        <authorList>
            <person name="Hensen N."/>
            <person name="Bonometti L."/>
            <person name="Westerberg I."/>
            <person name="Brannstrom I.O."/>
            <person name="Guillou S."/>
            <person name="Cros-Aarteil S."/>
            <person name="Calhoun S."/>
            <person name="Haridas S."/>
            <person name="Kuo A."/>
            <person name="Mondo S."/>
            <person name="Pangilinan J."/>
            <person name="Riley R."/>
            <person name="LaButti K."/>
            <person name="Andreopoulos B."/>
            <person name="Lipzen A."/>
            <person name="Chen C."/>
            <person name="Yan M."/>
            <person name="Daum C."/>
            <person name="Ng V."/>
            <person name="Clum A."/>
            <person name="Steindorff A."/>
            <person name="Ohm R.A."/>
            <person name="Martin F."/>
            <person name="Silar P."/>
            <person name="Natvig D.O."/>
            <person name="Lalanne C."/>
            <person name="Gautier V."/>
            <person name="Ament-Velasquez S.L."/>
            <person name="Kruys A."/>
            <person name="Hutchinson M.I."/>
            <person name="Powell A.J."/>
            <person name="Barry K."/>
            <person name="Miller A.N."/>
            <person name="Grigoriev I.V."/>
            <person name="Debuchy R."/>
            <person name="Gladieux P."/>
            <person name="Hiltunen Thoren M."/>
            <person name="Johannesson H."/>
        </authorList>
    </citation>
    <scope>NUCLEOTIDE SEQUENCE</scope>
    <source>
        <strain evidence="2">FGSC 1904</strain>
    </source>
</reference>
<dbReference type="AlphaFoldDB" id="A0AAE0NV55"/>
<feature type="compositionally biased region" description="Polar residues" evidence="1">
    <location>
        <begin position="15"/>
        <end position="26"/>
    </location>
</feature>
<proteinExistence type="predicted"/>
<dbReference type="Proteomes" id="UP001281003">
    <property type="component" value="Unassembled WGS sequence"/>
</dbReference>
<sequence>MADTAYGDTVAPPTEGTSATESSISPGSQELYDLHKCAEFDKALARLRPEDRKHLSLYLNMILAREKHNFSKARNNRPFSLLELSLCVHMGSSKREFGLVTEPSPFEVSSTIEDTEEQIRKELGKFILLLRTTTDDLKQLCYNHNFEEVEFPVDIGYEDRRYLQDPDQVAAYDDAEKEIHQAAMTEVILAHPADLRWYLKNTQQGKKLLEEDDDDELCLKESSRVRRELRDLRKTEPGPAIERISSRLQWLLNASLYEHTLLMPKAMRKHADEGPLGNSEPPEAPTVLSRTKDTANKTFHKISGWVGGSSAASSSSAGPDTQRAEERTFNPYQEHLKLAKTLPGLENAREEELFPKIPWRAEYSMDEKLWRTRQVLKRPGVRGRCELCTASGVV</sequence>
<dbReference type="EMBL" id="JAUTDP010000016">
    <property type="protein sequence ID" value="KAK3388333.1"/>
    <property type="molecule type" value="Genomic_DNA"/>
</dbReference>
<feature type="region of interest" description="Disordered" evidence="1">
    <location>
        <begin position="270"/>
        <end position="289"/>
    </location>
</feature>
<organism evidence="2 3">
    <name type="scientific">Sordaria brevicollis</name>
    <dbReference type="NCBI Taxonomy" id="83679"/>
    <lineage>
        <taxon>Eukaryota</taxon>
        <taxon>Fungi</taxon>
        <taxon>Dikarya</taxon>
        <taxon>Ascomycota</taxon>
        <taxon>Pezizomycotina</taxon>
        <taxon>Sordariomycetes</taxon>
        <taxon>Sordariomycetidae</taxon>
        <taxon>Sordariales</taxon>
        <taxon>Sordariaceae</taxon>
        <taxon>Sordaria</taxon>
    </lineage>
</organism>
<name>A0AAE0NV55_SORBR</name>
<gene>
    <name evidence="2" type="ORF">B0T20DRAFT_473822</name>
</gene>
<reference evidence="2" key="2">
    <citation type="submission" date="2023-07" db="EMBL/GenBank/DDBJ databases">
        <authorList>
            <consortium name="Lawrence Berkeley National Laboratory"/>
            <person name="Haridas S."/>
            <person name="Hensen N."/>
            <person name="Bonometti L."/>
            <person name="Westerberg I."/>
            <person name="Brannstrom I.O."/>
            <person name="Guillou S."/>
            <person name="Cros-Aarteil S."/>
            <person name="Calhoun S."/>
            <person name="Kuo A."/>
            <person name="Mondo S."/>
            <person name="Pangilinan J."/>
            <person name="Riley R."/>
            <person name="LaButti K."/>
            <person name="Andreopoulos B."/>
            <person name="Lipzen A."/>
            <person name="Chen C."/>
            <person name="Yanf M."/>
            <person name="Daum C."/>
            <person name="Ng V."/>
            <person name="Clum A."/>
            <person name="Steindorff A."/>
            <person name="Ohm R."/>
            <person name="Martin F."/>
            <person name="Silar P."/>
            <person name="Natvig D."/>
            <person name="Lalanne C."/>
            <person name="Gautier V."/>
            <person name="Ament-velasquez S.L."/>
            <person name="Kruys A."/>
            <person name="Hutchinson M.I."/>
            <person name="Powell A.J."/>
            <person name="Barry K."/>
            <person name="Miller A.N."/>
            <person name="Grigoriev I.V."/>
            <person name="Debuchy R."/>
            <person name="Gladieux P."/>
            <person name="Thoren M.H."/>
            <person name="Johannesson H."/>
        </authorList>
    </citation>
    <scope>NUCLEOTIDE SEQUENCE</scope>
    <source>
        <strain evidence="2">FGSC 1904</strain>
    </source>
</reference>